<dbReference type="InterPro" id="IPR013325">
    <property type="entry name" value="RNA_pol_sigma_r2"/>
</dbReference>
<keyword evidence="8" id="KW-1185">Reference proteome</keyword>
<keyword evidence="3" id="KW-0238">DNA-binding</keyword>
<dbReference type="InterPro" id="IPR007627">
    <property type="entry name" value="RNA_pol_sigma70_r2"/>
</dbReference>
<evidence type="ECO:0000259" key="5">
    <source>
        <dbReference type="Pfam" id="PF04542"/>
    </source>
</evidence>
<dbReference type="Proteomes" id="UP001223336">
    <property type="component" value="Unassembled WGS sequence"/>
</dbReference>
<keyword evidence="1" id="KW-0805">Transcription regulation</keyword>
<organism evidence="7">
    <name type="scientific">Thiothrix subterranea</name>
    <dbReference type="NCBI Taxonomy" id="2735563"/>
    <lineage>
        <taxon>Bacteria</taxon>
        <taxon>Pseudomonadati</taxon>
        <taxon>Pseudomonadota</taxon>
        <taxon>Gammaproteobacteria</taxon>
        <taxon>Thiotrichales</taxon>
        <taxon>Thiotrichaceae</taxon>
        <taxon>Thiothrix</taxon>
    </lineage>
</organism>
<name>A0AA51MMQ8_9GAMM</name>
<evidence type="ECO:0000313" key="6">
    <source>
        <dbReference type="EMBL" id="MDQ5770946.1"/>
    </source>
</evidence>
<keyword evidence="2" id="KW-0731">Sigma factor</keyword>
<keyword evidence="4" id="KW-0804">Transcription</keyword>
<dbReference type="AlphaFoldDB" id="A0AA51MMQ8"/>
<evidence type="ECO:0000313" key="8">
    <source>
        <dbReference type="Proteomes" id="UP001223336"/>
    </source>
</evidence>
<gene>
    <name evidence="6" type="ORF">RCC75_20620</name>
    <name evidence="7" type="ORF">RCG00_21365</name>
</gene>
<evidence type="ECO:0000256" key="3">
    <source>
        <dbReference type="ARBA" id="ARBA00023125"/>
    </source>
</evidence>
<proteinExistence type="predicted"/>
<dbReference type="EMBL" id="JAVFKN010000047">
    <property type="protein sequence ID" value="MDQ5770946.1"/>
    <property type="molecule type" value="Genomic_DNA"/>
</dbReference>
<evidence type="ECO:0000256" key="2">
    <source>
        <dbReference type="ARBA" id="ARBA00023082"/>
    </source>
</evidence>
<dbReference type="PANTHER" id="PTHR43133">
    <property type="entry name" value="RNA POLYMERASE ECF-TYPE SIGMA FACTO"/>
    <property type="match status" value="1"/>
</dbReference>
<dbReference type="RefSeq" id="WP_308136598.1">
    <property type="nucleotide sequence ID" value="NZ_CP133197.1"/>
</dbReference>
<dbReference type="Proteomes" id="UP001229862">
    <property type="component" value="Chromosome"/>
</dbReference>
<feature type="domain" description="RNA polymerase sigma-70 region 2" evidence="5">
    <location>
        <begin position="22"/>
        <end position="81"/>
    </location>
</feature>
<dbReference type="SUPFAM" id="SSF88946">
    <property type="entry name" value="Sigma2 domain of RNA polymerase sigma factors"/>
    <property type="match status" value="1"/>
</dbReference>
<dbReference type="GO" id="GO:0006352">
    <property type="term" value="P:DNA-templated transcription initiation"/>
    <property type="evidence" value="ECO:0007669"/>
    <property type="project" value="InterPro"/>
</dbReference>
<dbReference type="GO" id="GO:0003677">
    <property type="term" value="F:DNA binding"/>
    <property type="evidence" value="ECO:0007669"/>
    <property type="project" value="UniProtKB-KW"/>
</dbReference>
<dbReference type="GO" id="GO:0016987">
    <property type="term" value="F:sigma factor activity"/>
    <property type="evidence" value="ECO:0007669"/>
    <property type="project" value="UniProtKB-KW"/>
</dbReference>
<dbReference type="PANTHER" id="PTHR43133:SF8">
    <property type="entry name" value="RNA POLYMERASE SIGMA FACTOR HI_1459-RELATED"/>
    <property type="match status" value="1"/>
</dbReference>
<dbReference type="Gene3D" id="1.10.1740.10">
    <property type="match status" value="1"/>
</dbReference>
<evidence type="ECO:0000256" key="1">
    <source>
        <dbReference type="ARBA" id="ARBA00023015"/>
    </source>
</evidence>
<evidence type="ECO:0000256" key="4">
    <source>
        <dbReference type="ARBA" id="ARBA00023163"/>
    </source>
</evidence>
<reference evidence="7 8" key="1">
    <citation type="submission" date="2023-08" db="EMBL/GenBank/DDBJ databases">
        <title>New molecular markers tilS and rpoB for phylogenetic and monitoring studies of the genus Thiothrix biodiversity.</title>
        <authorList>
            <person name="Ravin N.V."/>
            <person name="Smolyakov D."/>
            <person name="Markov N.D."/>
            <person name="Beletsky A.V."/>
            <person name="Mardanov A.V."/>
            <person name="Rudenko T.S."/>
            <person name="Grabovich M.Y."/>
        </authorList>
    </citation>
    <scope>NUCLEOTIDE SEQUENCE</scope>
    <source>
        <strain evidence="7">DNT52</strain>
        <strain evidence="6 8">H33</strain>
    </source>
</reference>
<protein>
    <submittedName>
        <fullName evidence="7">Sigma factor</fullName>
    </submittedName>
</protein>
<dbReference type="EMBL" id="CP133217">
    <property type="protein sequence ID" value="WML86818.1"/>
    <property type="molecule type" value="Genomic_DNA"/>
</dbReference>
<accession>A0AA51MMQ8</accession>
<sequence>MREISHWLTLSGRGNAEAFQQLYQHTSPQLYRVCLQLLDDPDKAEKVLAAGFVQVWRRSRHYDPQRDAAMPWLLRTFQRAARQ</sequence>
<dbReference type="Pfam" id="PF04542">
    <property type="entry name" value="Sigma70_r2"/>
    <property type="match status" value="1"/>
</dbReference>
<dbReference type="InterPro" id="IPR039425">
    <property type="entry name" value="RNA_pol_sigma-70-like"/>
</dbReference>
<evidence type="ECO:0000313" key="7">
    <source>
        <dbReference type="EMBL" id="WML86818.1"/>
    </source>
</evidence>